<sequence length="427" mass="44940">MVRMAAADRIAFPPTLPPMADAWAVTLGAVLNNLQLPTPCSQLTIVGPSAWGRRRRAALETAARRLVSEVTVEPLARRAASLGVSTAQQQRIAVLELDPLSTTVSLIGRSGQDTWIEACEFEPAVGLADVEEGHGLPGVVGVIARLLGGQAPTYLLALGVTDRGLLEALAATLAEQCGFPVDVRALTGVELIRGVHPGMPMPNAQLSTPQGPRLPQQEFDSLHEHALATQPPRQGPNRLLIGAAAVVVLLLIGVGVTIALTRSGSSHTAVAESSAAPTASAAATSASRPTTQTFGRIQAQIPAGWHIASHVGDRIDLSPDDGARQRITLMQKTLTSGAGLNDVADTLDAQIKRRPAGQVSDLRRDAVFGDRPGLSYEESPGDGTTVRWQILVDSGLQASIGCQYVQGAWRPIADTCEQFVRNLRITG</sequence>
<dbReference type="InterPro" id="IPR023840">
    <property type="entry name" value="T7SS_Rv3446c"/>
</dbReference>
<proteinExistence type="predicted"/>
<organism evidence="2 3">
    <name type="scientific">Nocardia jiangxiensis</name>
    <dbReference type="NCBI Taxonomy" id="282685"/>
    <lineage>
        <taxon>Bacteria</taxon>
        <taxon>Bacillati</taxon>
        <taxon>Actinomycetota</taxon>
        <taxon>Actinomycetes</taxon>
        <taxon>Mycobacteriales</taxon>
        <taxon>Nocardiaceae</taxon>
        <taxon>Nocardia</taxon>
    </lineage>
</organism>
<dbReference type="EMBL" id="JBIAQY010000001">
    <property type="protein sequence ID" value="MFF3566645.1"/>
    <property type="molecule type" value="Genomic_DNA"/>
</dbReference>
<gene>
    <name evidence="2" type="ORF">ACFYXQ_02570</name>
</gene>
<dbReference type="Proteomes" id="UP001601992">
    <property type="component" value="Unassembled WGS sequence"/>
</dbReference>
<reference evidence="2 3" key="1">
    <citation type="submission" date="2024-10" db="EMBL/GenBank/DDBJ databases">
        <title>The Natural Products Discovery Center: Release of the First 8490 Sequenced Strains for Exploring Actinobacteria Biosynthetic Diversity.</title>
        <authorList>
            <person name="Kalkreuter E."/>
            <person name="Kautsar S.A."/>
            <person name="Yang D."/>
            <person name="Bader C.D."/>
            <person name="Teijaro C.N."/>
            <person name="Fluegel L."/>
            <person name="Davis C.M."/>
            <person name="Simpson J.R."/>
            <person name="Lauterbach L."/>
            <person name="Steele A.D."/>
            <person name="Gui C."/>
            <person name="Meng S."/>
            <person name="Li G."/>
            <person name="Viehrig K."/>
            <person name="Ye F."/>
            <person name="Su P."/>
            <person name="Kiefer A.F."/>
            <person name="Nichols A."/>
            <person name="Cepeda A.J."/>
            <person name="Yan W."/>
            <person name="Fan B."/>
            <person name="Jiang Y."/>
            <person name="Adhikari A."/>
            <person name="Zheng C.-J."/>
            <person name="Schuster L."/>
            <person name="Cowan T.M."/>
            <person name="Smanski M.J."/>
            <person name="Chevrette M.G."/>
            <person name="De Carvalho L.P.S."/>
            <person name="Shen B."/>
        </authorList>
    </citation>
    <scope>NUCLEOTIDE SEQUENCE [LARGE SCALE GENOMIC DNA]</scope>
    <source>
        <strain evidence="2 3">NPDC002593</strain>
    </source>
</reference>
<name>A0ABW6RTR3_9NOCA</name>
<keyword evidence="1" id="KW-0812">Transmembrane</keyword>
<dbReference type="RefSeq" id="WP_245567665.1">
    <property type="nucleotide sequence ID" value="NZ_JBIAQY010000001.1"/>
</dbReference>
<feature type="transmembrane region" description="Helical" evidence="1">
    <location>
        <begin position="239"/>
        <end position="260"/>
    </location>
</feature>
<dbReference type="NCBIfam" id="TIGR03931">
    <property type="entry name" value="T7SS_Rv3446c"/>
    <property type="match status" value="1"/>
</dbReference>
<comment type="caution">
    <text evidence="2">The sequence shown here is derived from an EMBL/GenBank/DDBJ whole genome shotgun (WGS) entry which is preliminary data.</text>
</comment>
<evidence type="ECO:0000313" key="3">
    <source>
        <dbReference type="Proteomes" id="UP001601992"/>
    </source>
</evidence>
<keyword evidence="3" id="KW-1185">Reference proteome</keyword>
<evidence type="ECO:0000313" key="2">
    <source>
        <dbReference type="EMBL" id="MFF3566645.1"/>
    </source>
</evidence>
<keyword evidence="1" id="KW-0472">Membrane</keyword>
<accession>A0ABW6RTR3</accession>
<evidence type="ECO:0000256" key="1">
    <source>
        <dbReference type="SAM" id="Phobius"/>
    </source>
</evidence>
<protein>
    <submittedName>
        <fullName evidence="2">Type VII secretion-associated protein</fullName>
    </submittedName>
</protein>
<keyword evidence="1" id="KW-1133">Transmembrane helix</keyword>